<gene>
    <name evidence="2" type="ORF">DQG23_04185</name>
</gene>
<keyword evidence="3" id="KW-1185">Reference proteome</keyword>
<dbReference type="EMBL" id="QMFB01000001">
    <property type="protein sequence ID" value="RAV23400.1"/>
    <property type="molecule type" value="Genomic_DNA"/>
</dbReference>
<dbReference type="Gene3D" id="3.90.1200.10">
    <property type="match status" value="1"/>
</dbReference>
<dbReference type="Proteomes" id="UP000250369">
    <property type="component" value="Unassembled WGS sequence"/>
</dbReference>
<sequence length="396" mass="46006">MSDLTQPFEISTSHLTSILHQLLGNEKLSLSNWSYYELKYNVFSANSGGIYRFSGTAILENDIEKPWSLILKIIRKPIIDAQDPILKPGFEDPVDWSYWRREFLFYTSNYIHFFSNHYDLEIPKCFDAVEKDNDTIWIWLEDLSDIAGPEWPLSRFELAAQHLGSFQGRMMKEKQIYSEPWFTHRWLRSRVLENTAGMPIIFDDKVWKSDLVLETVPTQIKDSARLIWENREKLLFILDGIPKTVCHYDVWPPNLFARSDPKGREQTIIIDWSSVGWGAPGEDIGNLIPDSIFSPNQIHVSDLVQFEQIVIAGYLRGLHESGWEGDIYSVVSAYSITTVLAWGLPLLKWILEISSDKEKYEEIARSWEQPIHEIISQRVIVIKHFLENGIQVLNSK</sequence>
<dbReference type="RefSeq" id="WP_113029510.1">
    <property type="nucleotide sequence ID" value="NZ_QMFB01000001.1"/>
</dbReference>
<accession>A0A329MV24</accession>
<dbReference type="Pfam" id="PF01636">
    <property type="entry name" value="APH"/>
    <property type="match status" value="1"/>
</dbReference>
<protein>
    <recommendedName>
        <fullName evidence="1">Aminoglycoside phosphotransferase domain-containing protein</fullName>
    </recommendedName>
</protein>
<feature type="domain" description="Aminoglycoside phosphotransferase" evidence="1">
    <location>
        <begin position="227"/>
        <end position="297"/>
    </location>
</feature>
<comment type="caution">
    <text evidence="2">The sequence shown here is derived from an EMBL/GenBank/DDBJ whole genome shotgun (WGS) entry which is preliminary data.</text>
</comment>
<dbReference type="InterPro" id="IPR002575">
    <property type="entry name" value="Aminoglycoside_PTrfase"/>
</dbReference>
<proteinExistence type="predicted"/>
<evidence type="ECO:0000259" key="1">
    <source>
        <dbReference type="Pfam" id="PF01636"/>
    </source>
</evidence>
<name>A0A329MV24_9BACL</name>
<evidence type="ECO:0000313" key="2">
    <source>
        <dbReference type="EMBL" id="RAV23400.1"/>
    </source>
</evidence>
<reference evidence="2 3" key="1">
    <citation type="journal article" date="2009" name="Int. J. Syst. Evol. Microbiol.">
        <title>Paenibacillus contaminans sp. nov., isolated from a contaminated laboratory plate.</title>
        <authorList>
            <person name="Chou J.H."/>
            <person name="Lee J.H."/>
            <person name="Lin M.C."/>
            <person name="Chang P.S."/>
            <person name="Arun A.B."/>
            <person name="Young C.C."/>
            <person name="Chen W.M."/>
        </authorList>
    </citation>
    <scope>NUCLEOTIDE SEQUENCE [LARGE SCALE GENOMIC DNA]</scope>
    <source>
        <strain evidence="2 3">CKOBP-6</strain>
    </source>
</reference>
<dbReference type="InterPro" id="IPR011009">
    <property type="entry name" value="Kinase-like_dom_sf"/>
</dbReference>
<evidence type="ECO:0000313" key="3">
    <source>
        <dbReference type="Proteomes" id="UP000250369"/>
    </source>
</evidence>
<dbReference type="OrthoDB" id="1645186at2"/>
<organism evidence="2 3">
    <name type="scientific">Paenibacillus contaminans</name>
    <dbReference type="NCBI Taxonomy" id="450362"/>
    <lineage>
        <taxon>Bacteria</taxon>
        <taxon>Bacillati</taxon>
        <taxon>Bacillota</taxon>
        <taxon>Bacilli</taxon>
        <taxon>Bacillales</taxon>
        <taxon>Paenibacillaceae</taxon>
        <taxon>Paenibacillus</taxon>
    </lineage>
</organism>
<dbReference type="AlphaFoldDB" id="A0A329MV24"/>
<dbReference type="SUPFAM" id="SSF56112">
    <property type="entry name" value="Protein kinase-like (PK-like)"/>
    <property type="match status" value="1"/>
</dbReference>